<dbReference type="GO" id="GO:2001059">
    <property type="term" value="P:D-tagatose 6-phosphate catabolic process"/>
    <property type="evidence" value="ECO:0007669"/>
    <property type="project" value="UniProtKB-UniRule"/>
</dbReference>
<evidence type="ECO:0000256" key="5">
    <source>
        <dbReference type="ARBA" id="ARBA00023239"/>
    </source>
</evidence>
<dbReference type="GO" id="GO:0009025">
    <property type="term" value="F:tagatose-bisphosphate aldolase activity"/>
    <property type="evidence" value="ECO:0007669"/>
    <property type="project" value="UniProtKB-UniRule"/>
</dbReference>
<dbReference type="RefSeq" id="WP_005398987.1">
    <property type="nucleotide sequence ID" value="NZ_JH601088.1"/>
</dbReference>
<accession>H3NQ61</accession>
<dbReference type="EC" id="4.1.2.40" evidence="6"/>
<comment type="caution">
    <text evidence="7">The sequence shown here is derived from an EMBL/GenBank/DDBJ whole genome shotgun (WGS) entry which is preliminary data.</text>
</comment>
<dbReference type="SUPFAM" id="SSF51569">
    <property type="entry name" value="Aldolase"/>
    <property type="match status" value="1"/>
</dbReference>
<protein>
    <recommendedName>
        <fullName evidence="6">Tagatose 1,6-diphosphate aldolase</fullName>
        <ecNumber evidence="6">4.1.2.40</ecNumber>
    </recommendedName>
    <alternativeName>
        <fullName evidence="6">D-tagatose-1,6-bisphosphate aldolase</fullName>
    </alternativeName>
    <alternativeName>
        <fullName evidence="6">Tagatose-bisphosphate aldolase</fullName>
    </alternativeName>
</protein>
<evidence type="ECO:0000313" key="7">
    <source>
        <dbReference type="EMBL" id="EHR32541.1"/>
    </source>
</evidence>
<dbReference type="NCBIfam" id="TIGR01232">
    <property type="entry name" value="lacD"/>
    <property type="match status" value="1"/>
</dbReference>
<dbReference type="AlphaFoldDB" id="H3NQ61"/>
<dbReference type="GO" id="GO:0061595">
    <property type="term" value="F:6-deoxy-6-sulfofructose-1-phosphate aldolase activity"/>
    <property type="evidence" value="ECO:0007669"/>
    <property type="project" value="TreeGrafter"/>
</dbReference>
<dbReference type="NCBIfam" id="NF009498">
    <property type="entry name" value="PRK12858.1"/>
    <property type="match status" value="1"/>
</dbReference>
<dbReference type="UniPathway" id="UPA00704">
    <property type="reaction ID" value="UER00716"/>
</dbReference>
<evidence type="ECO:0000256" key="4">
    <source>
        <dbReference type="ARBA" id="ARBA00022736"/>
    </source>
</evidence>
<dbReference type="InterPro" id="IPR002915">
    <property type="entry name" value="DeoC/FbaB/LacD_aldolase"/>
</dbReference>
<evidence type="ECO:0000256" key="3">
    <source>
        <dbReference type="ARBA" id="ARBA00008679"/>
    </source>
</evidence>
<evidence type="ECO:0000256" key="1">
    <source>
        <dbReference type="ARBA" id="ARBA00000567"/>
    </source>
</evidence>
<dbReference type="InterPro" id="IPR005927">
    <property type="entry name" value="Tag_1.6-dipho_adolase"/>
</dbReference>
<comment type="similarity">
    <text evidence="3 6">Belongs to the aldolase LacD family.</text>
</comment>
<dbReference type="HAMAP" id="MF_00734">
    <property type="entry name" value="LacD"/>
    <property type="match status" value="1"/>
</dbReference>
<dbReference type="InterPro" id="IPR050552">
    <property type="entry name" value="LacD_aldolase"/>
</dbReference>
<keyword evidence="4 6" id="KW-0423">Lactose metabolism</keyword>
<evidence type="ECO:0000313" key="8">
    <source>
        <dbReference type="Proteomes" id="UP000004191"/>
    </source>
</evidence>
<comment type="catalytic activity">
    <reaction evidence="1 6">
        <text>D-tagatofuranose 1,6-bisphosphate = D-glyceraldehyde 3-phosphate + dihydroxyacetone phosphate</text>
        <dbReference type="Rhea" id="RHEA:22948"/>
        <dbReference type="ChEBI" id="CHEBI:57642"/>
        <dbReference type="ChEBI" id="CHEBI:58694"/>
        <dbReference type="ChEBI" id="CHEBI:59776"/>
        <dbReference type="EC" id="4.1.2.40"/>
    </reaction>
</comment>
<dbReference type="Pfam" id="PF01791">
    <property type="entry name" value="DeoC"/>
    <property type="match status" value="1"/>
</dbReference>
<dbReference type="STRING" id="883114.HMPREF9709_01472"/>
<dbReference type="GO" id="GO:0009024">
    <property type="term" value="F:tagatose-6-phosphate kinase activity"/>
    <property type="evidence" value="ECO:0007669"/>
    <property type="project" value="InterPro"/>
</dbReference>
<dbReference type="PANTHER" id="PTHR39340:SF1">
    <property type="entry name" value="SULFOFRUCTOSEPHOSPHATE ALDOLASE"/>
    <property type="match status" value="1"/>
</dbReference>
<dbReference type="EMBL" id="AGEI01000028">
    <property type="protein sequence ID" value="EHR32541.1"/>
    <property type="molecule type" value="Genomic_DNA"/>
</dbReference>
<dbReference type="HOGENOM" id="CLU_058971_0_1_9"/>
<dbReference type="PATRIC" id="fig|883114.3.peg.1467"/>
<dbReference type="NCBIfam" id="NF009065">
    <property type="entry name" value="PRK12399.1"/>
    <property type="match status" value="1"/>
</dbReference>
<evidence type="ECO:0000256" key="6">
    <source>
        <dbReference type="HAMAP-Rule" id="MF_00734"/>
    </source>
</evidence>
<dbReference type="GO" id="GO:0019512">
    <property type="term" value="P:lactose catabolic process via tagatose-6-phosphate"/>
    <property type="evidence" value="ECO:0007669"/>
    <property type="project" value="UniProtKB-UniRule"/>
</dbReference>
<keyword evidence="5 6" id="KW-0456">Lyase</keyword>
<dbReference type="OrthoDB" id="106309at2"/>
<sequence>MKIISEQKFKRLENLSNKDGVIAALAIDQRGAFEKMMPGIEGEERTSKIKEYKNLISEHLTPYASSILLDPVYGLDAINKRDKDAGLLMAYEITGYRDDYRLLDLTENLSVKRIKEMGADAVKILLYYDADDTEENNDKKRASIERVGSECLAEDMPFFLEILTYDNKIKDQKSKEFAKVKPHKVLSAIKEFSKEQYNVDVLKLEVPVNMNYVEGFSDDYVYTREEALKHFKDQSDNTNLPILYLSAGVSAELFQDTLRFANEAGTEFHGVLCGRATWAGGVDVFLENKEDGIEWIKTTGKDNIESLNKVINETCKSWKEKLGTN</sequence>
<name>H3NQ61_9FIRM</name>
<dbReference type="Proteomes" id="UP000004191">
    <property type="component" value="Unassembled WGS sequence"/>
</dbReference>
<dbReference type="Gene3D" id="3.20.20.70">
    <property type="entry name" value="Aldolase class I"/>
    <property type="match status" value="1"/>
</dbReference>
<dbReference type="eggNOG" id="COG3684">
    <property type="taxonomic scope" value="Bacteria"/>
</dbReference>
<reference evidence="7 8" key="1">
    <citation type="submission" date="2012-01" db="EMBL/GenBank/DDBJ databases">
        <title>The Genome Sequence of Helcococcus kunzii ATCC 51366.</title>
        <authorList>
            <consortium name="The Broad Institute Genome Sequencing Platform"/>
            <person name="Earl A."/>
            <person name="Ward D."/>
            <person name="Feldgarden M."/>
            <person name="Gevers D."/>
            <person name="Huys G."/>
            <person name="Young S.K."/>
            <person name="Zeng Q."/>
            <person name="Gargeya S."/>
            <person name="Fitzgerald M."/>
            <person name="Haas B."/>
            <person name="Abouelleil A."/>
            <person name="Alvarado L."/>
            <person name="Arachchi H.M."/>
            <person name="Berlin A."/>
            <person name="Chapman S.B."/>
            <person name="Gearin G."/>
            <person name="Goldberg J."/>
            <person name="Griggs A."/>
            <person name="Gujja S."/>
            <person name="Hansen M."/>
            <person name="Heiman D."/>
            <person name="Howarth C."/>
            <person name="Larimer J."/>
            <person name="Lui A."/>
            <person name="MacDonald P.J.P."/>
            <person name="McCowen C."/>
            <person name="Montmayeur A."/>
            <person name="Murphy C."/>
            <person name="Neiman D."/>
            <person name="Pearson M."/>
            <person name="Priest M."/>
            <person name="Roberts A."/>
            <person name="Saif S."/>
            <person name="Shea T."/>
            <person name="Sisk P."/>
            <person name="Stolte C."/>
            <person name="Sykes S."/>
            <person name="Wortman J."/>
            <person name="Nusbaum C."/>
            <person name="Birren B."/>
        </authorList>
    </citation>
    <scope>NUCLEOTIDE SEQUENCE [LARGE SCALE GENOMIC DNA]</scope>
    <source>
        <strain evidence="7 8">ATCC 51366</strain>
    </source>
</reference>
<dbReference type="GO" id="GO:1902777">
    <property type="term" value="P:6-sulfoquinovose(1-) catabolic process"/>
    <property type="evidence" value="ECO:0007669"/>
    <property type="project" value="TreeGrafter"/>
</dbReference>
<proteinExistence type="inferred from homology"/>
<keyword evidence="8" id="KW-1185">Reference proteome</keyword>
<dbReference type="SMART" id="SM01133">
    <property type="entry name" value="DeoC"/>
    <property type="match status" value="1"/>
</dbReference>
<dbReference type="InterPro" id="IPR013785">
    <property type="entry name" value="Aldolase_TIM"/>
</dbReference>
<dbReference type="GeneID" id="96999423"/>
<evidence type="ECO:0000256" key="2">
    <source>
        <dbReference type="ARBA" id="ARBA00005191"/>
    </source>
</evidence>
<gene>
    <name evidence="6" type="primary">lacD</name>
    <name evidence="7" type="ORF">HMPREF9709_01472</name>
</gene>
<comment type="pathway">
    <text evidence="2 6">Carbohydrate metabolism; D-tagatose 6-phosphate degradation; D-glyceraldehyde 3-phosphate and glycerone phosphate from D-tagatose 6-phosphate: step 2/2.</text>
</comment>
<dbReference type="PANTHER" id="PTHR39340">
    <property type="entry name" value="SULFOFRUCTOSEPHOSPHATE ALDOLASE"/>
    <property type="match status" value="1"/>
</dbReference>
<organism evidence="7 8">
    <name type="scientific">Helcococcus kunzii ATCC 51366</name>
    <dbReference type="NCBI Taxonomy" id="883114"/>
    <lineage>
        <taxon>Bacteria</taxon>
        <taxon>Bacillati</taxon>
        <taxon>Bacillota</taxon>
        <taxon>Tissierellia</taxon>
        <taxon>Tissierellales</taxon>
        <taxon>Peptoniphilaceae</taxon>
        <taxon>Helcococcus</taxon>
    </lineage>
</organism>